<proteinExistence type="predicted"/>
<dbReference type="OrthoDB" id="9807414at2"/>
<sequence>MATRIILLQDAVHFPSFGGGNKANRLLMEALASCGFDCWSLCRPAVAGSVLAHQFSGQGLAARGVTVTQTTDGTQLYRHQGVQVEVMDFTSADAQARITARLRAIDADWILVSDDRDGRLLNPALTVAADRTIALVHTHTHLPFGPASNAPDAARHDRVRRVRALVAVSRYSQDYIRQHGELTASLLYFPVFGPGPFPQRRPPADGAVMMINPCAVKGLSIFLSLADCFPDTAFASVPTWGADQAVLEQLSARPNIRILEPADEVGTVLAQARILLAPSLIPETFGYVAVDAMLRGIPVLTGNQGGQGEAGLGAATALPVRPLDADGAVPNQDIGPWQAALHPLLNDPAHYAEQSQRAWQAAMTFLPRTDVRHFIRFLSVLERPDA</sequence>
<dbReference type="SUPFAM" id="SSF53756">
    <property type="entry name" value="UDP-Glycosyltransferase/glycogen phosphorylase"/>
    <property type="match status" value="1"/>
</dbReference>
<dbReference type="AlphaFoldDB" id="A0A2K9NM21"/>
<protein>
    <submittedName>
        <fullName evidence="1">Uncharacterized protein</fullName>
    </submittedName>
</protein>
<gene>
    <name evidence="1" type="ORF">C0V82_24080</name>
</gene>
<keyword evidence="2" id="KW-1185">Reference proteome</keyword>
<name>A0A2K9NM21_9PROT</name>
<organism evidence="1 2">
    <name type="scientific">Niveispirillum cyanobacteriorum</name>
    <dbReference type="NCBI Taxonomy" id="1612173"/>
    <lineage>
        <taxon>Bacteria</taxon>
        <taxon>Pseudomonadati</taxon>
        <taxon>Pseudomonadota</taxon>
        <taxon>Alphaproteobacteria</taxon>
        <taxon>Rhodospirillales</taxon>
        <taxon>Azospirillaceae</taxon>
        <taxon>Niveispirillum</taxon>
    </lineage>
</organism>
<dbReference type="Proteomes" id="UP000234752">
    <property type="component" value="Plasmid unnamed1"/>
</dbReference>
<dbReference type="Gene3D" id="3.40.50.2000">
    <property type="entry name" value="Glycogen Phosphorylase B"/>
    <property type="match status" value="1"/>
</dbReference>
<keyword evidence="1" id="KW-0614">Plasmid</keyword>
<evidence type="ECO:0000313" key="2">
    <source>
        <dbReference type="Proteomes" id="UP000234752"/>
    </source>
</evidence>
<dbReference type="Pfam" id="PF13692">
    <property type="entry name" value="Glyco_trans_1_4"/>
    <property type="match status" value="1"/>
</dbReference>
<dbReference type="EMBL" id="CP025613">
    <property type="protein sequence ID" value="AUN33435.1"/>
    <property type="molecule type" value="Genomic_DNA"/>
</dbReference>
<dbReference type="RefSeq" id="WP_102114948.1">
    <property type="nucleotide sequence ID" value="NZ_BMGN01000001.1"/>
</dbReference>
<dbReference type="KEGG" id="ncb:C0V82_24080"/>
<geneLocation type="plasmid" evidence="1 2">
    <name>unnamed1</name>
</geneLocation>
<accession>A0A2K9NM21</accession>
<reference evidence="1 2" key="1">
    <citation type="submission" date="2017-12" db="EMBL/GenBank/DDBJ databases">
        <title>Genomes of bacteria within cyanobacterial aggregates.</title>
        <authorList>
            <person name="Cai H."/>
        </authorList>
    </citation>
    <scope>NUCLEOTIDE SEQUENCE [LARGE SCALE GENOMIC DNA]</scope>
    <source>
        <strain evidence="1 2">TH16</strain>
        <plasmid evidence="1 2">unnamed1</plasmid>
    </source>
</reference>
<evidence type="ECO:0000313" key="1">
    <source>
        <dbReference type="EMBL" id="AUN33435.1"/>
    </source>
</evidence>